<dbReference type="PANTHER" id="PTHR42210">
    <property type="entry name" value="DNA POLYMERASE II LARGE SUBUNIT"/>
    <property type="match status" value="1"/>
</dbReference>
<evidence type="ECO:0000256" key="9">
    <source>
        <dbReference type="ARBA" id="ARBA00022932"/>
    </source>
</evidence>
<evidence type="ECO:0000256" key="2">
    <source>
        <dbReference type="ARBA" id="ARBA00011315"/>
    </source>
</evidence>
<dbReference type="InterPro" id="IPR004475">
    <property type="entry name" value="PolC_DP2"/>
</dbReference>
<evidence type="ECO:0000256" key="1">
    <source>
        <dbReference type="ARBA" id="ARBA00011053"/>
    </source>
</evidence>
<comment type="catalytic activity">
    <reaction evidence="13 14">
        <text>DNA(n) + a 2'-deoxyribonucleoside 5'-triphosphate = DNA(n+1) + diphosphate</text>
        <dbReference type="Rhea" id="RHEA:22508"/>
        <dbReference type="Rhea" id="RHEA-COMP:17339"/>
        <dbReference type="Rhea" id="RHEA-COMP:17340"/>
        <dbReference type="ChEBI" id="CHEBI:33019"/>
        <dbReference type="ChEBI" id="CHEBI:61560"/>
        <dbReference type="ChEBI" id="CHEBI:173112"/>
        <dbReference type="EC" id="2.7.7.7"/>
    </reaction>
</comment>
<keyword evidence="3 14" id="KW-0808">Transferase</keyword>
<keyword evidence="5 14" id="KW-0235">DNA replication</keyword>
<feature type="domain" description="DNA polymerase II large subunit DP2 catalytic" evidence="17">
    <location>
        <begin position="717"/>
        <end position="1007"/>
    </location>
</feature>
<evidence type="ECO:0000256" key="8">
    <source>
        <dbReference type="ARBA" id="ARBA00022839"/>
    </source>
</evidence>
<sequence length="1135" mass="128591">MNLDVTVPAAPNVKKYIEKIQKEVLEQYEIAKEAKATGLDTSEIIEMVPAVDLADRSETLIGLPGLANRYREVLPTCGGDRRKTYFQLFKEIIEQKWCNIPDDQKRLEIGIKACLLIETEGVVVAPLDGLPKIEINKNPDGSKYVDIYFAGPIRAAGGSSTVIPLILGDYGRQLLKLDKYKPTEDEVERYVEEIGIYQTEIISRQYKIPDDEIRIIVKNCPVCVNGTPTEQEEVSVHRDLARIPTNRIRGGVGLVISEGLALKAMWVMDKSKKLANLDWSFLEKIVKVEKTQTKIEIKPNKKILDGLAAGRPILAYPSRWGGFRLRYGRGRNTGIMAKAINPAGMIMFDEFIAVGTHGKIERPGKATQFFPCNTIDGPIVMLKDGEVLRVNSVEKAEAIKANLEKIIYIGDLLASYGDFRKSAHPLIPPGYCEEWWGLELEEIVKKKTNALKELKLEKVLKNPLEVGEEEALLISKKLGIALHPKYLHYYKALNGKEIIMLHNFLLSAKFEDGKIVLEKDFEAKIFLERIGLPHKIEKETIVIDEFAKSIEETFSLKEKKTSKKEDPLEYLSEISGMMIRDKGGSFIGARMGRPEQAKRREMKGNPHVLFPIGLSGGSTKSINRAVDMNNNEKGKIEIELAEYFCKKCKKKIHFASCPECGERTKLLKFCRECKESFAAENCPKCGKETVSYGRHEIDLRTELANAKSNLRVPLPSLIKGVKGMISDAKEVEPLEKGILRARHNVHIFRDGTSRYELLNATITHFKPKEINMSVEKAKELGYEKDYLGAMLEFDEQLLEIFPQDIIVNDDCGGWMLEVSKFVDDELEKFYGKKPFYNAKTKEDLIGALLLGLAPHTSAAVTSRVIGYTKARLGFGHPFWVCAKRRNVDGDQDSVLMLMDGLLNFSLKYLANRNGGKMDAPVVFSTIVNPREVDDEVYNMEICSRYPLSFYQKASGICEPFIDDIKIVDNVIDTKEQYTNIGFTHDTEIFDEGPKKSMYVQLKSMEDKITSQNKLQKKIMAVDAKDCLERVMGSHFMPDIIGNARAFSRQSFRCTHCNEKYRRIPLSGKCYKCGRDKVILTIHQGSVRKYLKIAQNLARQEHLSDYLIQRLDMIEKEIDSVFMNEKITQKGLFDFV</sequence>
<evidence type="ECO:0000256" key="3">
    <source>
        <dbReference type="ARBA" id="ARBA00022679"/>
    </source>
</evidence>
<dbReference type="Pfam" id="PF24846">
    <property type="entry name" value="PolC_DP2_cat"/>
    <property type="match status" value="1"/>
</dbReference>
<gene>
    <name evidence="14" type="primary">polC</name>
    <name evidence="18" type="ORF">HON47_03960</name>
</gene>
<evidence type="ECO:0000256" key="10">
    <source>
        <dbReference type="ARBA" id="ARBA00023125"/>
    </source>
</evidence>
<dbReference type="AlphaFoldDB" id="A0A8T5GFA9"/>
<dbReference type="GO" id="GO:0008310">
    <property type="term" value="F:single-stranded DNA 3'-5' DNA exonuclease activity"/>
    <property type="evidence" value="ECO:0007669"/>
    <property type="project" value="UniProtKB-EC"/>
</dbReference>
<dbReference type="InterPro" id="IPR056172">
    <property type="entry name" value="PolC_DP2_cat_dom"/>
</dbReference>
<evidence type="ECO:0000313" key="18">
    <source>
        <dbReference type="EMBL" id="MBT4870703.1"/>
    </source>
</evidence>
<comment type="similarity">
    <text evidence="1 14">Belongs to the archaeal DNA polymerase II family.</text>
</comment>
<dbReference type="NCBIfam" id="NF003103">
    <property type="entry name" value="PRK04023.1"/>
    <property type="match status" value="1"/>
</dbReference>
<keyword evidence="11 14" id="KW-0511">Multifunctional enzyme</keyword>
<evidence type="ECO:0000313" key="19">
    <source>
        <dbReference type="Proteomes" id="UP000722459"/>
    </source>
</evidence>
<dbReference type="GO" id="GO:0003677">
    <property type="term" value="F:DNA binding"/>
    <property type="evidence" value="ECO:0007669"/>
    <property type="project" value="UniProtKB-UniRule"/>
</dbReference>
<dbReference type="PIRSF" id="PIRSF016275">
    <property type="entry name" value="PolC_DP2"/>
    <property type="match status" value="1"/>
</dbReference>
<comment type="caution">
    <text evidence="18">The sequence shown here is derived from an EMBL/GenBank/DDBJ whole genome shotgun (WGS) entry which is preliminary data.</text>
</comment>
<dbReference type="EMBL" id="JABJNZ010000052">
    <property type="protein sequence ID" value="MBT4870703.1"/>
    <property type="molecule type" value="Genomic_DNA"/>
</dbReference>
<dbReference type="PANTHER" id="PTHR42210:SF1">
    <property type="entry name" value="DNA POLYMERASE II LARGE SUBUNIT"/>
    <property type="match status" value="1"/>
</dbReference>
<dbReference type="GO" id="GO:0003887">
    <property type="term" value="F:DNA-directed DNA polymerase activity"/>
    <property type="evidence" value="ECO:0007669"/>
    <property type="project" value="UniProtKB-UniRule"/>
</dbReference>
<comment type="catalytic activity">
    <reaction evidence="14">
        <text>Exonucleolytic cleavage in the 3'- to 5'-direction to yield nucleoside 5'-phosphates.</text>
        <dbReference type="EC" id="3.1.11.1"/>
    </reaction>
</comment>
<feature type="domain" description="DNA polymerase II large subunit DP2 central" evidence="16">
    <location>
        <begin position="292"/>
        <end position="676"/>
    </location>
</feature>
<dbReference type="Pfam" id="PF24844">
    <property type="entry name" value="PolC_DP2_central"/>
    <property type="match status" value="1"/>
</dbReference>
<dbReference type="InterPro" id="IPR016033">
    <property type="entry name" value="PolC_DP2_N"/>
</dbReference>
<keyword evidence="9 14" id="KW-0239">DNA-directed DNA polymerase</keyword>
<evidence type="ECO:0000259" key="17">
    <source>
        <dbReference type="Pfam" id="PF24846"/>
    </source>
</evidence>
<keyword evidence="4 14" id="KW-0548">Nucleotidyltransferase</keyword>
<evidence type="ECO:0000256" key="12">
    <source>
        <dbReference type="ARBA" id="ARBA00025068"/>
    </source>
</evidence>
<dbReference type="EC" id="3.1.11.1" evidence="14"/>
<dbReference type="Proteomes" id="UP000722459">
    <property type="component" value="Unassembled WGS sequence"/>
</dbReference>
<accession>A0A8T5GFA9</accession>
<evidence type="ECO:0000256" key="7">
    <source>
        <dbReference type="ARBA" id="ARBA00022801"/>
    </source>
</evidence>
<evidence type="ECO:0000259" key="16">
    <source>
        <dbReference type="Pfam" id="PF24844"/>
    </source>
</evidence>
<dbReference type="InterPro" id="IPR056171">
    <property type="entry name" value="PolC_DP2_central_dom"/>
</dbReference>
<keyword evidence="10 14" id="KW-0238">DNA-binding</keyword>
<evidence type="ECO:0000256" key="13">
    <source>
        <dbReference type="ARBA" id="ARBA00049244"/>
    </source>
</evidence>
<comment type="function">
    <text evidence="12 14">Possesses two activities: a DNA synthesis (polymerase) and an exonucleolytic activity that degrades single-stranded DNA in the 3'- to 5'-direction. Has a template-primer preference which is characteristic of a replicative DNA polymerase.</text>
</comment>
<dbReference type="EC" id="2.7.7.7" evidence="14"/>
<evidence type="ECO:0000256" key="5">
    <source>
        <dbReference type="ARBA" id="ARBA00022705"/>
    </source>
</evidence>
<protein>
    <recommendedName>
        <fullName evidence="14">DNA polymerase II large subunit</fullName>
        <shortName evidence="14">Pol II</shortName>
        <ecNumber evidence="14">2.7.7.7</ecNumber>
    </recommendedName>
    <alternativeName>
        <fullName evidence="14">Exodeoxyribonuclease large subunit</fullName>
        <ecNumber evidence="14">3.1.11.1</ecNumber>
    </alternativeName>
</protein>
<dbReference type="GO" id="GO:0006308">
    <property type="term" value="P:DNA catabolic process"/>
    <property type="evidence" value="ECO:0007669"/>
    <property type="project" value="UniProtKB-UniRule"/>
</dbReference>
<reference evidence="18" key="1">
    <citation type="journal article" date="2021" name="ISME J.">
        <title>Mercury methylation by metabolically versatile and cosmopolitan marine bacteria.</title>
        <authorList>
            <person name="Lin H."/>
            <person name="Ascher D.B."/>
            <person name="Myung Y."/>
            <person name="Lamborg C.H."/>
            <person name="Hallam S.J."/>
            <person name="Gionfriddo C.M."/>
            <person name="Holt K.E."/>
            <person name="Moreau J.W."/>
        </authorList>
    </citation>
    <scope>NUCLEOTIDE SEQUENCE</scope>
    <source>
        <strain evidence="18">SI075_bin30</strain>
    </source>
</reference>
<dbReference type="Pfam" id="PF03833">
    <property type="entry name" value="PolC_DP2_N"/>
    <property type="match status" value="1"/>
</dbReference>
<dbReference type="GO" id="GO:0006261">
    <property type="term" value="P:DNA-templated DNA replication"/>
    <property type="evidence" value="ECO:0007669"/>
    <property type="project" value="UniProtKB-UniRule"/>
</dbReference>
<proteinExistence type="inferred from homology"/>
<evidence type="ECO:0000256" key="6">
    <source>
        <dbReference type="ARBA" id="ARBA00022722"/>
    </source>
</evidence>
<feature type="domain" description="DNA polymerase II large subunit DP2 N-terminal" evidence="15">
    <location>
        <begin position="15"/>
        <end position="287"/>
    </location>
</feature>
<keyword evidence="7 14" id="KW-0378">Hydrolase</keyword>
<organism evidence="18 19">
    <name type="scientific">Candidatus Iainarchaeum sp</name>
    <dbReference type="NCBI Taxonomy" id="3101447"/>
    <lineage>
        <taxon>Archaea</taxon>
        <taxon>Candidatus Iainarchaeota</taxon>
        <taxon>Candidatus Iainarchaeia</taxon>
        <taxon>Candidatus Iainarchaeales</taxon>
        <taxon>Candidatus Iainarchaeaceae</taxon>
        <taxon>Candidatus Iainarchaeum</taxon>
    </lineage>
</organism>
<dbReference type="HAMAP" id="MF_00324">
    <property type="entry name" value="DNApol_II_L_arch"/>
    <property type="match status" value="1"/>
</dbReference>
<evidence type="ECO:0000259" key="15">
    <source>
        <dbReference type="Pfam" id="PF03833"/>
    </source>
</evidence>
<name>A0A8T5GFA9_9ARCH</name>
<keyword evidence="6 14" id="KW-0540">Nuclease</keyword>
<dbReference type="NCBIfam" id="TIGR00354">
    <property type="entry name" value="polC"/>
    <property type="match status" value="1"/>
</dbReference>
<evidence type="ECO:0000256" key="11">
    <source>
        <dbReference type="ARBA" id="ARBA00023268"/>
    </source>
</evidence>
<evidence type="ECO:0000256" key="4">
    <source>
        <dbReference type="ARBA" id="ARBA00022695"/>
    </source>
</evidence>
<keyword evidence="8 14" id="KW-0269">Exonuclease</keyword>
<comment type="subunit">
    <text evidence="2 14">Heterodimer of a large subunit and a small subunit.</text>
</comment>
<evidence type="ECO:0000256" key="14">
    <source>
        <dbReference type="HAMAP-Rule" id="MF_00324"/>
    </source>
</evidence>